<organism evidence="8 9">
    <name type="scientific">Aedes albopictus</name>
    <name type="common">Asian tiger mosquito</name>
    <name type="synonym">Stegomyia albopicta</name>
    <dbReference type="NCBI Taxonomy" id="7160"/>
    <lineage>
        <taxon>Eukaryota</taxon>
        <taxon>Metazoa</taxon>
        <taxon>Ecdysozoa</taxon>
        <taxon>Arthropoda</taxon>
        <taxon>Hexapoda</taxon>
        <taxon>Insecta</taxon>
        <taxon>Pterygota</taxon>
        <taxon>Neoptera</taxon>
        <taxon>Endopterygota</taxon>
        <taxon>Diptera</taxon>
        <taxon>Nematocera</taxon>
        <taxon>Culicoidea</taxon>
        <taxon>Culicidae</taxon>
        <taxon>Culicinae</taxon>
        <taxon>Aedini</taxon>
        <taxon>Aedes</taxon>
        <taxon>Stegomyia</taxon>
    </lineage>
</organism>
<dbReference type="Gene3D" id="3.30.40.10">
    <property type="entry name" value="Zinc/RING finger domain, C3HC4 (zinc finger)"/>
    <property type="match status" value="1"/>
</dbReference>
<evidence type="ECO:0000256" key="2">
    <source>
        <dbReference type="ARBA" id="ARBA00022771"/>
    </source>
</evidence>
<dbReference type="RefSeq" id="XP_062712132.1">
    <property type="nucleotide sequence ID" value="XM_062856148.1"/>
</dbReference>
<reference evidence="8" key="2">
    <citation type="submission" date="2025-05" db="UniProtKB">
        <authorList>
            <consortium name="EnsemblMetazoa"/>
        </authorList>
    </citation>
    <scope>IDENTIFICATION</scope>
    <source>
        <strain evidence="8">Foshan</strain>
    </source>
</reference>
<dbReference type="PANTHER" id="PTHR47331:SF1">
    <property type="entry name" value="GAG-LIKE PROTEIN"/>
    <property type="match status" value="1"/>
</dbReference>
<dbReference type="InterPro" id="IPR019786">
    <property type="entry name" value="Zinc_finger_PHD-type_CS"/>
</dbReference>
<evidence type="ECO:0000313" key="8">
    <source>
        <dbReference type="EnsemblMetazoa" id="AALFPA23_021078.P31097"/>
    </source>
</evidence>
<dbReference type="InterPro" id="IPR013083">
    <property type="entry name" value="Znf_RING/FYVE/PHD"/>
</dbReference>
<evidence type="ECO:0000259" key="7">
    <source>
        <dbReference type="PROSITE" id="PS50016"/>
    </source>
</evidence>
<sequence length="825" mass="90680">MMQTEKDCGKCSSGGVVGQMVGCDMCDIWFHAGCVGETEASLNPDRTWKCSHCAKEDAGERASRHTNKSARSSASSRARRELLLQQLEEQRALKLKQRAEEDEIRKKRAEEDEVFLQQKLNLILEDDNESRSSRLSSRASRKKVVDWLNNGQGGQPEATGSSHNGAIPQLPAAQQLASSSTSRAVGPAHPASEPAAGFPTSSSTPQSGKAIGILGVDCPQASISQQIEPISSIASIIRNNIENSNSAQPFLASTGRQTLPFHASSHFPRADTKVTFSGQFGEVVPPKCQTFTGRMPAPRNSKTTSVVGQSTETTVVPLCVNVPYASVSGPSTSAAAFYPQANQHASTIDVPENSAGVESLQSGVHRFGASQMGTPQQFTPSSAQLAARQVMPRELPDFSGDPQDWPLFSSSFHNSTAACGFTDAENLARLQRCLKGHALDSVKSRLLMPESVPHVMETLRKLYGRPEVLIHTLLRRLRSVPPPKTENLQSVITFGMAVRNLVDHMFVAKLLDHLRNPMLLHELVEKLPSEMKMQWSWYKRSQTDVNLATFGEFMDELVTTASDVTLPTEPQVQQFRSGQTGRDKQKLYVHVESTDEQSVTQTTDGRPKSTLWSGGSNKSCYYCSNEEHVVSDCPQFKALDVDGRWKAVRSKGLCRTCLVPHRKWPCRSGKECEVDGCRFRHHMLLHSRADAVVNRGSSEHRVSVSGVGVTQQNHHSTLSYCLFRYLPVTLEMNGKQVETFAFLDDGCQTTLMEAGLAADLDIAGPGESLWLGWAGNTTREEKGSQRVTVNISGSGLKSQYKLSNVRTVQKLQLQGQTFQYEEMKE</sequence>
<feature type="region of interest" description="Disordered" evidence="6">
    <location>
        <begin position="172"/>
        <end position="206"/>
    </location>
</feature>
<accession>A0ABM1ZRS4</accession>
<dbReference type="InterPro" id="IPR001965">
    <property type="entry name" value="Znf_PHD"/>
</dbReference>
<feature type="coiled-coil region" evidence="5">
    <location>
        <begin position="92"/>
        <end position="119"/>
    </location>
</feature>
<dbReference type="RefSeq" id="XP_062712131.1">
    <property type="nucleotide sequence ID" value="XM_062856147.1"/>
</dbReference>
<proteinExistence type="predicted"/>
<keyword evidence="3" id="KW-0862">Zinc</keyword>
<dbReference type="SUPFAM" id="SSF57903">
    <property type="entry name" value="FYVE/PHD zinc finger"/>
    <property type="match status" value="1"/>
</dbReference>
<dbReference type="EnsemblMetazoa" id="AALFPA23_021078.R31099">
    <property type="protein sequence ID" value="AALFPA23_021078.P31099"/>
    <property type="gene ID" value="AALFPA23_021078"/>
</dbReference>
<dbReference type="PROSITE" id="PS01359">
    <property type="entry name" value="ZF_PHD_1"/>
    <property type="match status" value="1"/>
</dbReference>
<keyword evidence="1" id="KW-0479">Metal-binding</keyword>
<keyword evidence="5" id="KW-0175">Coiled coil</keyword>
<dbReference type="RefSeq" id="XP_062712133.1">
    <property type="nucleotide sequence ID" value="XM_062856149.1"/>
</dbReference>
<dbReference type="InterPro" id="IPR005312">
    <property type="entry name" value="DUF1759"/>
</dbReference>
<feature type="region of interest" description="Disordered" evidence="6">
    <location>
        <begin position="148"/>
        <end position="167"/>
    </location>
</feature>
<evidence type="ECO:0000256" key="1">
    <source>
        <dbReference type="ARBA" id="ARBA00022723"/>
    </source>
</evidence>
<dbReference type="Pfam" id="PF03564">
    <property type="entry name" value="DUF1759"/>
    <property type="match status" value="1"/>
</dbReference>
<evidence type="ECO:0000256" key="6">
    <source>
        <dbReference type="SAM" id="MobiDB-lite"/>
    </source>
</evidence>
<keyword evidence="9" id="KW-1185">Reference proteome</keyword>
<reference evidence="9" key="1">
    <citation type="journal article" date="2015" name="Proc. Natl. Acad. Sci. U.S.A.">
        <title>Genome sequence of the Asian Tiger mosquito, Aedes albopictus, reveals insights into its biology, genetics, and evolution.</title>
        <authorList>
            <person name="Chen X.G."/>
            <person name="Jiang X."/>
            <person name="Gu J."/>
            <person name="Xu M."/>
            <person name="Wu Y."/>
            <person name="Deng Y."/>
            <person name="Zhang C."/>
            <person name="Bonizzoni M."/>
            <person name="Dermauw W."/>
            <person name="Vontas J."/>
            <person name="Armbruster P."/>
            <person name="Huang X."/>
            <person name="Yang Y."/>
            <person name="Zhang H."/>
            <person name="He W."/>
            <person name="Peng H."/>
            <person name="Liu Y."/>
            <person name="Wu K."/>
            <person name="Chen J."/>
            <person name="Lirakis M."/>
            <person name="Topalis P."/>
            <person name="Van Leeuwen T."/>
            <person name="Hall A.B."/>
            <person name="Jiang X."/>
            <person name="Thorpe C."/>
            <person name="Mueller R.L."/>
            <person name="Sun C."/>
            <person name="Waterhouse R.M."/>
            <person name="Yan G."/>
            <person name="Tu Z.J."/>
            <person name="Fang X."/>
            <person name="James A.A."/>
        </authorList>
    </citation>
    <scope>NUCLEOTIDE SEQUENCE [LARGE SCALE GENOMIC DNA]</scope>
    <source>
        <strain evidence="9">Foshan</strain>
    </source>
</reference>
<dbReference type="CDD" id="cd15489">
    <property type="entry name" value="PHD_SF"/>
    <property type="match status" value="1"/>
</dbReference>
<dbReference type="PANTHER" id="PTHR47331">
    <property type="entry name" value="PHD-TYPE DOMAIN-CONTAINING PROTEIN"/>
    <property type="match status" value="1"/>
</dbReference>
<dbReference type="Pfam" id="PF00628">
    <property type="entry name" value="PHD"/>
    <property type="match status" value="1"/>
</dbReference>
<feature type="domain" description="PHD-type" evidence="7">
    <location>
        <begin position="5"/>
        <end position="56"/>
    </location>
</feature>
<dbReference type="EnsemblMetazoa" id="AALFPA23_021078.R31098">
    <property type="protein sequence ID" value="AALFPA23_021078.P31098"/>
    <property type="gene ID" value="AALFPA23_021078"/>
</dbReference>
<name>A0ABM1ZRS4_AEDAL</name>
<feature type="region of interest" description="Disordered" evidence="6">
    <location>
        <begin position="59"/>
        <end position="78"/>
    </location>
</feature>
<dbReference type="PROSITE" id="PS50016">
    <property type="entry name" value="ZF_PHD_2"/>
    <property type="match status" value="1"/>
</dbReference>
<dbReference type="Proteomes" id="UP000069940">
    <property type="component" value="Unassembled WGS sequence"/>
</dbReference>
<evidence type="ECO:0000256" key="5">
    <source>
        <dbReference type="SAM" id="Coils"/>
    </source>
</evidence>
<dbReference type="InterPro" id="IPR011011">
    <property type="entry name" value="Znf_FYVE_PHD"/>
</dbReference>
<evidence type="ECO:0000256" key="4">
    <source>
        <dbReference type="PROSITE-ProRule" id="PRU00146"/>
    </source>
</evidence>
<dbReference type="SMART" id="SM00249">
    <property type="entry name" value="PHD"/>
    <property type="match status" value="1"/>
</dbReference>
<dbReference type="InterPro" id="IPR019787">
    <property type="entry name" value="Znf_PHD-finger"/>
</dbReference>
<evidence type="ECO:0000313" key="9">
    <source>
        <dbReference type="Proteomes" id="UP000069940"/>
    </source>
</evidence>
<evidence type="ECO:0000256" key="3">
    <source>
        <dbReference type="ARBA" id="ARBA00022833"/>
    </source>
</evidence>
<dbReference type="GeneID" id="115266788"/>
<dbReference type="EnsemblMetazoa" id="AALFPA23_021078.R31097">
    <property type="protein sequence ID" value="AALFPA23_021078.P31097"/>
    <property type="gene ID" value="AALFPA23_021078"/>
</dbReference>
<keyword evidence="2 4" id="KW-0863">Zinc-finger</keyword>
<protein>
    <recommendedName>
        <fullName evidence="7">PHD-type domain-containing protein</fullName>
    </recommendedName>
</protein>